<proteinExistence type="predicted"/>
<evidence type="ECO:0000313" key="1">
    <source>
        <dbReference type="EMBL" id="ODH39153.1"/>
    </source>
</evidence>
<accession>A0A1D2JJY0</accession>
<dbReference type="AlphaFoldDB" id="A0A1D2JJY0"/>
<name>A0A1D2JJY0_PARBR</name>
<protein>
    <submittedName>
        <fullName evidence="1">Uncharacterized protein</fullName>
    </submittedName>
</protein>
<evidence type="ECO:0000313" key="2">
    <source>
        <dbReference type="Proteomes" id="UP000242814"/>
    </source>
</evidence>
<sequence>MPARTVPGFRIQVMVPVIRQQPRLRNKELLSPKGRPPLLSHPFPHVKRASSFVPTLRAPPSSPSAYTGLGSPDVNEGVVEIAVIPWGENRPYQLTINLALFRFRHTGICMPDDGLTEASLMT</sequence>
<comment type="caution">
    <text evidence="1">The sequence shown here is derived from an EMBL/GenBank/DDBJ whole genome shotgun (WGS) entry which is preliminary data.</text>
</comment>
<dbReference type="Proteomes" id="UP000242814">
    <property type="component" value="Unassembled WGS sequence"/>
</dbReference>
<organism evidence="1 2">
    <name type="scientific">Paracoccidioides brasiliensis</name>
    <dbReference type="NCBI Taxonomy" id="121759"/>
    <lineage>
        <taxon>Eukaryota</taxon>
        <taxon>Fungi</taxon>
        <taxon>Dikarya</taxon>
        <taxon>Ascomycota</taxon>
        <taxon>Pezizomycotina</taxon>
        <taxon>Eurotiomycetes</taxon>
        <taxon>Eurotiomycetidae</taxon>
        <taxon>Onygenales</taxon>
        <taxon>Ajellomycetaceae</taxon>
        <taxon>Paracoccidioides</taxon>
    </lineage>
</organism>
<dbReference type="EMBL" id="LZYO01000056">
    <property type="protein sequence ID" value="ODH39153.1"/>
    <property type="molecule type" value="Genomic_DNA"/>
</dbReference>
<reference evidence="1 2" key="1">
    <citation type="submission" date="2016-06" db="EMBL/GenBank/DDBJ databases">
        <authorList>
            <person name="Kjaerup R.B."/>
            <person name="Dalgaard T.S."/>
            <person name="Juul-Madsen H.R."/>
        </authorList>
    </citation>
    <scope>NUCLEOTIDE SEQUENCE [LARGE SCALE GENOMIC DNA]</scope>
    <source>
        <strain evidence="1 2">Pb300</strain>
    </source>
</reference>
<gene>
    <name evidence="1" type="ORF">ACO22_02003</name>
</gene>